<evidence type="ECO:0000313" key="1">
    <source>
        <dbReference type="EMBL" id="KNE57435.1"/>
    </source>
</evidence>
<dbReference type="STRING" id="578462.A0A0L0S4P8"/>
<dbReference type="AlphaFoldDB" id="A0A0L0S4P8"/>
<keyword evidence="2" id="KW-1185">Reference proteome</keyword>
<accession>A0A0L0S4P8</accession>
<reference evidence="1 2" key="1">
    <citation type="submission" date="2009-11" db="EMBL/GenBank/DDBJ databases">
        <title>Annotation of Allomyces macrogynus ATCC 38327.</title>
        <authorList>
            <consortium name="The Broad Institute Genome Sequencing Platform"/>
            <person name="Russ C."/>
            <person name="Cuomo C."/>
            <person name="Burger G."/>
            <person name="Gray M.W."/>
            <person name="Holland P.W.H."/>
            <person name="King N."/>
            <person name="Lang F.B.F."/>
            <person name="Roger A.J."/>
            <person name="Ruiz-Trillo I."/>
            <person name="Young S.K."/>
            <person name="Zeng Q."/>
            <person name="Gargeya S."/>
            <person name="Fitzgerald M."/>
            <person name="Haas B."/>
            <person name="Abouelleil A."/>
            <person name="Alvarado L."/>
            <person name="Arachchi H.M."/>
            <person name="Berlin A."/>
            <person name="Chapman S.B."/>
            <person name="Gearin G."/>
            <person name="Goldberg J."/>
            <person name="Griggs A."/>
            <person name="Gujja S."/>
            <person name="Hansen M."/>
            <person name="Heiman D."/>
            <person name="Howarth C."/>
            <person name="Larimer J."/>
            <person name="Lui A."/>
            <person name="MacDonald P.J.P."/>
            <person name="McCowen C."/>
            <person name="Montmayeur A."/>
            <person name="Murphy C."/>
            <person name="Neiman D."/>
            <person name="Pearson M."/>
            <person name="Priest M."/>
            <person name="Roberts A."/>
            <person name="Saif S."/>
            <person name="Shea T."/>
            <person name="Sisk P."/>
            <person name="Stolte C."/>
            <person name="Sykes S."/>
            <person name="Wortman J."/>
            <person name="Nusbaum C."/>
            <person name="Birren B."/>
        </authorList>
    </citation>
    <scope>NUCLEOTIDE SEQUENCE [LARGE SCALE GENOMIC DNA]</scope>
    <source>
        <strain evidence="1 2">ATCC 38327</strain>
    </source>
</reference>
<name>A0A0L0S4P8_ALLM3</name>
<protein>
    <recommendedName>
        <fullName evidence="3">Proteinase inhibitor I78</fullName>
    </recommendedName>
</protein>
<reference evidence="2" key="2">
    <citation type="submission" date="2009-11" db="EMBL/GenBank/DDBJ databases">
        <title>The Genome Sequence of Allomyces macrogynus strain ATCC 38327.</title>
        <authorList>
            <consortium name="The Broad Institute Genome Sequencing Platform"/>
            <person name="Russ C."/>
            <person name="Cuomo C."/>
            <person name="Shea T."/>
            <person name="Young S.K."/>
            <person name="Zeng Q."/>
            <person name="Koehrsen M."/>
            <person name="Haas B."/>
            <person name="Borodovsky M."/>
            <person name="Guigo R."/>
            <person name="Alvarado L."/>
            <person name="Berlin A."/>
            <person name="Borenstein D."/>
            <person name="Chen Z."/>
            <person name="Engels R."/>
            <person name="Freedman E."/>
            <person name="Gellesch M."/>
            <person name="Goldberg J."/>
            <person name="Griggs A."/>
            <person name="Gujja S."/>
            <person name="Heiman D."/>
            <person name="Hepburn T."/>
            <person name="Howarth C."/>
            <person name="Jen D."/>
            <person name="Larson L."/>
            <person name="Lewis B."/>
            <person name="Mehta T."/>
            <person name="Park D."/>
            <person name="Pearson M."/>
            <person name="Roberts A."/>
            <person name="Saif S."/>
            <person name="Shenoy N."/>
            <person name="Sisk P."/>
            <person name="Stolte C."/>
            <person name="Sykes S."/>
            <person name="Walk T."/>
            <person name="White J."/>
            <person name="Yandava C."/>
            <person name="Burger G."/>
            <person name="Gray M.W."/>
            <person name="Holland P.W.H."/>
            <person name="King N."/>
            <person name="Lang F.B.F."/>
            <person name="Roger A.J."/>
            <person name="Ruiz-Trillo I."/>
            <person name="Lander E."/>
            <person name="Nusbaum C."/>
        </authorList>
    </citation>
    <scope>NUCLEOTIDE SEQUENCE [LARGE SCALE GENOMIC DNA]</scope>
    <source>
        <strain evidence="2">ATCC 38327</strain>
    </source>
</reference>
<dbReference type="VEuPathDB" id="FungiDB:AMAG_18050"/>
<proteinExistence type="predicted"/>
<dbReference type="Pfam" id="PF11720">
    <property type="entry name" value="Inhibitor_I78"/>
    <property type="match status" value="1"/>
</dbReference>
<dbReference type="Gene3D" id="3.30.10.10">
    <property type="entry name" value="Trypsin Inhibitor V, subunit A"/>
    <property type="match status" value="1"/>
</dbReference>
<dbReference type="OrthoDB" id="10013825at2759"/>
<dbReference type="PANTHER" id="PTHR39600:SF1">
    <property type="entry name" value="PEPTIDASE INHIBITOR I78 FAMILY PROTEIN"/>
    <property type="match status" value="1"/>
</dbReference>
<dbReference type="EMBL" id="GG745331">
    <property type="protein sequence ID" value="KNE57435.1"/>
    <property type="molecule type" value="Genomic_DNA"/>
</dbReference>
<organism evidence="1 2">
    <name type="scientific">Allomyces macrogynus (strain ATCC 38327)</name>
    <name type="common">Allomyces javanicus var. macrogynus</name>
    <dbReference type="NCBI Taxonomy" id="578462"/>
    <lineage>
        <taxon>Eukaryota</taxon>
        <taxon>Fungi</taxon>
        <taxon>Fungi incertae sedis</taxon>
        <taxon>Blastocladiomycota</taxon>
        <taxon>Blastocladiomycetes</taxon>
        <taxon>Blastocladiales</taxon>
        <taxon>Blastocladiaceae</taxon>
        <taxon>Allomyces</taxon>
    </lineage>
</organism>
<dbReference type="InterPro" id="IPR021719">
    <property type="entry name" value="Prot_inh_I78"/>
</dbReference>
<gene>
    <name evidence="1" type="ORF">AMAG_18050</name>
</gene>
<dbReference type="PANTHER" id="PTHR39600">
    <property type="entry name" value="PEPTIDASE INHIBITOR I78 FAMILY PROTEIN"/>
    <property type="match status" value="1"/>
</dbReference>
<evidence type="ECO:0008006" key="3">
    <source>
        <dbReference type="Google" id="ProtNLM"/>
    </source>
</evidence>
<sequence>MTNAADAQHDIAYWQHKLVGKTLLQGATAQAKSPTEVTEADLPPVRRVLPPGAMKTMDYRTERLNVYITDKRQITRVNFG</sequence>
<evidence type="ECO:0000313" key="2">
    <source>
        <dbReference type="Proteomes" id="UP000054350"/>
    </source>
</evidence>
<dbReference type="OMA" id="AMTMDHR"/>
<dbReference type="Proteomes" id="UP000054350">
    <property type="component" value="Unassembled WGS sequence"/>
</dbReference>